<evidence type="ECO:0000313" key="6">
    <source>
        <dbReference type="RefSeq" id="XP_031763532.2"/>
    </source>
</evidence>
<dbReference type="GeneID" id="113510999"/>
<keyword evidence="2" id="KW-0812">Transmembrane</keyword>
<keyword evidence="2" id="KW-1133">Transmembrane helix</keyword>
<dbReference type="Proteomes" id="UP001652740">
    <property type="component" value="Unplaced"/>
</dbReference>
<organism evidence="5 6">
    <name type="scientific">Galleria mellonella</name>
    <name type="common">Greater wax moth</name>
    <dbReference type="NCBI Taxonomy" id="7137"/>
    <lineage>
        <taxon>Eukaryota</taxon>
        <taxon>Metazoa</taxon>
        <taxon>Ecdysozoa</taxon>
        <taxon>Arthropoda</taxon>
        <taxon>Hexapoda</taxon>
        <taxon>Insecta</taxon>
        <taxon>Pterygota</taxon>
        <taxon>Neoptera</taxon>
        <taxon>Endopterygota</taxon>
        <taxon>Lepidoptera</taxon>
        <taxon>Glossata</taxon>
        <taxon>Ditrysia</taxon>
        <taxon>Pyraloidea</taxon>
        <taxon>Pyralidae</taxon>
        <taxon>Galleriinae</taxon>
        <taxon>Galleria</taxon>
    </lineage>
</organism>
<name>A0A6J3BSZ7_GALME</name>
<dbReference type="Gene3D" id="2.60.40.10">
    <property type="entry name" value="Immunoglobulins"/>
    <property type="match status" value="1"/>
</dbReference>
<dbReference type="KEGG" id="gmw:113510999"/>
<evidence type="ECO:0000259" key="4">
    <source>
        <dbReference type="SMART" id="SM00409"/>
    </source>
</evidence>
<keyword evidence="3" id="KW-0732">Signal</keyword>
<reference evidence="6" key="1">
    <citation type="submission" date="2025-08" db="UniProtKB">
        <authorList>
            <consortium name="RefSeq"/>
        </authorList>
    </citation>
    <scope>IDENTIFICATION</scope>
    <source>
        <tissue evidence="6">Whole larvae</tissue>
    </source>
</reference>
<feature type="region of interest" description="Disordered" evidence="1">
    <location>
        <begin position="268"/>
        <end position="320"/>
    </location>
</feature>
<feature type="domain" description="Immunoglobulin" evidence="4">
    <location>
        <begin position="122"/>
        <end position="224"/>
    </location>
</feature>
<keyword evidence="2" id="KW-0472">Membrane</keyword>
<gene>
    <name evidence="6" type="primary">LOC113510999</name>
</gene>
<proteinExistence type="predicted"/>
<dbReference type="AlphaFoldDB" id="A0A6J3BSZ7"/>
<dbReference type="OrthoDB" id="7445595at2759"/>
<dbReference type="InterPro" id="IPR013783">
    <property type="entry name" value="Ig-like_fold"/>
</dbReference>
<keyword evidence="5" id="KW-1185">Reference proteome</keyword>
<protein>
    <submittedName>
        <fullName evidence="6">Uncharacterized protein LOC113510999</fullName>
    </submittedName>
</protein>
<feature type="domain" description="Immunoglobulin" evidence="4">
    <location>
        <begin position="33"/>
        <end position="113"/>
    </location>
</feature>
<accession>A0A6J3BSZ7</accession>
<feature type="compositionally biased region" description="Polar residues" evidence="1">
    <location>
        <begin position="299"/>
        <end position="312"/>
    </location>
</feature>
<feature type="chain" id="PRO_5045156777" evidence="3">
    <location>
        <begin position="25"/>
        <end position="320"/>
    </location>
</feature>
<evidence type="ECO:0000313" key="5">
    <source>
        <dbReference type="Proteomes" id="UP001652740"/>
    </source>
</evidence>
<dbReference type="SMART" id="SM00409">
    <property type="entry name" value="IG"/>
    <property type="match status" value="2"/>
</dbReference>
<dbReference type="RefSeq" id="XP_031763532.2">
    <property type="nucleotide sequence ID" value="XM_031907672.2"/>
</dbReference>
<evidence type="ECO:0000256" key="3">
    <source>
        <dbReference type="SAM" id="SignalP"/>
    </source>
</evidence>
<sequence>MYYQNLLLVILTFILYDNTVNIYAYRTFDVDGVETILALENETINIECKTDGPLSYCGFVHPTGKRYSFKSQELHLGRCFNKVNVTKQDIGEWTCHLGKSAIGVETTRKIIVRIVNRVAAIKQNVTTNPGRTVNLECAVIEGMRSLEYCRFESPNGIAFNIDSVMNYSNRILDKYFYPRNRSLDRGDCVVTISNVKYEDAGSWICGAELDDGKEYIDVITLKIEQPMSDLVTGVITFAVILCLIGIFAWRKRIFSKSPSLEQIEMEDMEAQQRLRATQSSPQPFPQPERNDPVVFQLPSEPSSSPVTATQQRSVRKYIYL</sequence>
<dbReference type="SUPFAM" id="SSF48726">
    <property type="entry name" value="Immunoglobulin"/>
    <property type="match status" value="1"/>
</dbReference>
<feature type="signal peptide" evidence="3">
    <location>
        <begin position="1"/>
        <end position="24"/>
    </location>
</feature>
<dbReference type="InterPro" id="IPR003599">
    <property type="entry name" value="Ig_sub"/>
</dbReference>
<feature type="transmembrane region" description="Helical" evidence="2">
    <location>
        <begin position="230"/>
        <end position="249"/>
    </location>
</feature>
<evidence type="ECO:0000256" key="2">
    <source>
        <dbReference type="SAM" id="Phobius"/>
    </source>
</evidence>
<dbReference type="InterPro" id="IPR036179">
    <property type="entry name" value="Ig-like_dom_sf"/>
</dbReference>
<evidence type="ECO:0000256" key="1">
    <source>
        <dbReference type="SAM" id="MobiDB-lite"/>
    </source>
</evidence>